<keyword evidence="5" id="KW-0391">Immunity</keyword>
<sequence>LIGEETIHCTAGGVWKPFVPLCKAILCPPPPVIENGKYTGGSTGDVPFGTRVIYECNADPERGRKFNLIGERTLQCISNQGGTGKWSAAAPRCELSASSLQCLPPTVPNGHKISEQGAPYLLNDTVVFHCDAGFSLRGSSQIRCSASGTWDPEVPTCEKACQPPPEILHGHHTGRNVGLLDPGTSVNYSCDLGYSLIGEETIHCTAGGVWKPFVPLCKAILCPPPPVIENGKYTGGSTGDVPFGTRVIYECNADPERGRTFNLIGERILQCISNQGGTGKWSAAAPRCELSASSLQCLPPTVPNGHKISEQGAPYLLNDTVVFHCDAGFSLRGSSQIRCSASGTWDPEVPTCEKACQPPPEIPHGHHTGRNVGLLDPGTSVNYSCDLGYSLIGEETIHCTAGGVWKPFVPLCKAILCPPPPVIENGKYTGGSTGDVPFGTRVIYECNADPERGRTFNLIGERILQCISNQGDTGKWSAAAPRCELSASSLQCLPPTVPNGHKISEQGAPYLLNDIVVFHCDAGFSLRGSSQIRCSASGTWDPEVPICEKACQPPPEIPHGHHTGRNVGLLDPGTSVNYSCDLGYSLIGEETIHCTAGGVWKPFVPLCKAILCPPPPVIENGKYTGGSTGDVPFGTRVIYECNADPERGRKFNLIGERTLQCISNQGGTGKWSAAAPRCELSASSLQCLPPTVPNGHKISEQGAPYLLNDTVVFHCDAGFSLRGSSQIRCSASGTWDPEVPTCEKACQPPPEIPHGHHTGRNVGLLDPGTSVNYSCDLGYSLIGEETIHCTAGGVWKPFVPLCKAILCPPPPVIENGKYTGGSTGHVPFGTRVIYECNADPERGRTFNLIGERILQCISNQGGTGKWSAAAPRCELSASSLQCLPPTVPNGHKISEQGAPYLLNDTVVFHCDAGFSLRGSSQIRCSASGTWDPEVPTCEKEASCEPIEEQLQLPSDGSPVVPVNSSCHEGYQLTGHVYKLCRNPEAGNRFWFQKIPLCKEVNCHLPEFIIGAHNVSTKKIYDFGAIFTLKCDEGYMLEGSPQSQCQEDHRWDPPLAVCKSLNYSSLLGSQGPLVLGGISLGTVLLILFAGIVLAIISKYKEGNYYTNENCKEVAIHLEAQADYNNDTYSFAT</sequence>
<feature type="domain" description="Sushi" evidence="11">
    <location>
        <begin position="805"/>
        <end position="875"/>
    </location>
</feature>
<evidence type="ECO:0000256" key="8">
    <source>
        <dbReference type="ARBA" id="ARBA00023180"/>
    </source>
</evidence>
<feature type="disulfide bond" evidence="9">
    <location>
        <begin position="325"/>
        <end position="352"/>
    </location>
</feature>
<dbReference type="FunFam" id="2.10.70.10:FF:000070">
    <property type="entry name" value="Complement C3d receptor 2"/>
    <property type="match status" value="4"/>
</dbReference>
<dbReference type="PROSITE" id="PS50923">
    <property type="entry name" value="SUSHI"/>
    <property type="match status" value="17"/>
</dbReference>
<dbReference type="HOGENOM" id="CLU_020107_5_2_1"/>
<keyword evidence="10" id="KW-1133">Transmembrane helix</keyword>
<feature type="disulfide bond" evidence="9">
    <location>
        <begin position="1030"/>
        <end position="1057"/>
    </location>
</feature>
<feature type="domain" description="Sushi" evidence="11">
    <location>
        <begin position="490"/>
        <end position="548"/>
    </location>
</feature>
<feature type="domain" description="Sushi" evidence="11">
    <location>
        <begin position="941"/>
        <end position="999"/>
    </location>
</feature>
<proteinExistence type="predicted"/>
<dbReference type="CDD" id="cd00033">
    <property type="entry name" value="CCP"/>
    <property type="match status" value="15"/>
</dbReference>
<feature type="domain" description="Sushi" evidence="11">
    <location>
        <begin position="220"/>
        <end position="290"/>
    </location>
</feature>
<dbReference type="PANTHER" id="PTHR19325">
    <property type="entry name" value="COMPLEMENT COMPONENT-RELATED SUSHI DOMAIN-CONTAINING"/>
    <property type="match status" value="1"/>
</dbReference>
<feature type="disulfide bond" evidence="9">
    <location>
        <begin position="551"/>
        <end position="594"/>
    </location>
</feature>
<dbReference type="InterPro" id="IPR000436">
    <property type="entry name" value="Sushi_SCR_CCP_dom"/>
</dbReference>
<dbReference type="Ensembl" id="ENSSHAT00000003302.2">
    <property type="protein sequence ID" value="ENSSHAP00000003266.2"/>
    <property type="gene ID" value="ENSSHAG00000029606.1"/>
</dbReference>
<dbReference type="GO" id="GO:0006958">
    <property type="term" value="P:complement activation, classical pathway"/>
    <property type="evidence" value="ECO:0007669"/>
    <property type="project" value="UniProtKB-KW"/>
</dbReference>
<protein>
    <recommendedName>
        <fullName evidence="11">Sushi domain-containing protein</fullName>
    </recommendedName>
</protein>
<dbReference type="SMART" id="SM00032">
    <property type="entry name" value="CCP"/>
    <property type="match status" value="15"/>
</dbReference>
<feature type="domain" description="Sushi" evidence="11">
    <location>
        <begin position="295"/>
        <end position="354"/>
    </location>
</feature>
<feature type="transmembrane region" description="Helical" evidence="10">
    <location>
        <begin position="1072"/>
        <end position="1095"/>
    </location>
</feature>
<dbReference type="SUPFAM" id="SSF57535">
    <property type="entry name" value="Complement control module/SCR domain"/>
    <property type="match status" value="16"/>
</dbReference>
<evidence type="ECO:0000256" key="6">
    <source>
        <dbReference type="ARBA" id="ARBA00022875"/>
    </source>
</evidence>
<feature type="disulfide bond" evidence="9">
    <location>
        <begin position="580"/>
        <end position="607"/>
    </location>
</feature>
<evidence type="ECO:0000313" key="13">
    <source>
        <dbReference type="Proteomes" id="UP000007648"/>
    </source>
</evidence>
<feature type="disulfide bond" evidence="9">
    <location>
        <begin position="130"/>
        <end position="157"/>
    </location>
</feature>
<organism evidence="12 13">
    <name type="scientific">Sarcophilus harrisii</name>
    <name type="common">Tasmanian devil</name>
    <name type="synonym">Sarcophilus laniarius</name>
    <dbReference type="NCBI Taxonomy" id="9305"/>
    <lineage>
        <taxon>Eukaryota</taxon>
        <taxon>Metazoa</taxon>
        <taxon>Chordata</taxon>
        <taxon>Craniata</taxon>
        <taxon>Vertebrata</taxon>
        <taxon>Euteleostomi</taxon>
        <taxon>Mammalia</taxon>
        <taxon>Metatheria</taxon>
        <taxon>Dasyuromorphia</taxon>
        <taxon>Dasyuridae</taxon>
        <taxon>Sarcophilus</taxon>
    </lineage>
</organism>
<keyword evidence="13" id="KW-1185">Reference proteome</keyword>
<feature type="disulfide bond" evidence="9">
    <location>
        <begin position="356"/>
        <end position="399"/>
    </location>
</feature>
<evidence type="ECO:0000256" key="5">
    <source>
        <dbReference type="ARBA" id="ARBA00022859"/>
    </source>
</evidence>
<dbReference type="InterPro" id="IPR050350">
    <property type="entry name" value="Compl-Cell_Adhes-Reg"/>
</dbReference>
<keyword evidence="1" id="KW-0399">Innate immunity</keyword>
<evidence type="ECO:0000256" key="4">
    <source>
        <dbReference type="ARBA" id="ARBA00022737"/>
    </source>
</evidence>
<feature type="domain" description="Sushi" evidence="11">
    <location>
        <begin position="1000"/>
        <end position="1059"/>
    </location>
</feature>
<feature type="domain" description="Sushi" evidence="11">
    <location>
        <begin position="355"/>
        <end position="414"/>
    </location>
</feature>
<feature type="disulfide bond" evidence="9">
    <location>
        <begin position="775"/>
        <end position="802"/>
    </location>
</feature>
<feature type="domain" description="Sushi" evidence="11">
    <location>
        <begin position="160"/>
        <end position="219"/>
    </location>
</feature>
<reference evidence="12 13" key="1">
    <citation type="journal article" date="2011" name="Proc. Natl. Acad. Sci. U.S.A.">
        <title>Genetic diversity and population structure of the endangered marsupial Sarcophilus harrisii (Tasmanian devil).</title>
        <authorList>
            <person name="Miller W."/>
            <person name="Hayes V.M."/>
            <person name="Ratan A."/>
            <person name="Petersen D.C."/>
            <person name="Wittekindt N.E."/>
            <person name="Miller J."/>
            <person name="Walenz B."/>
            <person name="Knight J."/>
            <person name="Qi J."/>
            <person name="Zhao F."/>
            <person name="Wang Q."/>
            <person name="Bedoya-Reina O.C."/>
            <person name="Katiyar N."/>
            <person name="Tomsho L.P."/>
            <person name="Kasson L.M."/>
            <person name="Hardie R.A."/>
            <person name="Woodbridge P."/>
            <person name="Tindall E.A."/>
            <person name="Bertelsen M.F."/>
            <person name="Dixon D."/>
            <person name="Pyecroft S."/>
            <person name="Helgen K.M."/>
            <person name="Lesk A.M."/>
            <person name="Pringle T.H."/>
            <person name="Patterson N."/>
            <person name="Zhang Y."/>
            <person name="Kreiss A."/>
            <person name="Woods G.M."/>
            <person name="Jones M.E."/>
            <person name="Schuster S.C."/>
        </authorList>
    </citation>
    <scope>NUCLEOTIDE SEQUENCE [LARGE SCALE GENOMIC DNA]</scope>
</reference>
<dbReference type="Gene3D" id="2.10.70.10">
    <property type="entry name" value="Complement Module, domain 1"/>
    <property type="match status" value="15"/>
</dbReference>
<keyword evidence="8" id="KW-0325">Glycoprotein</keyword>
<dbReference type="PANTHER" id="PTHR19325:SF391">
    <property type="entry name" value="COMPLEMENT RECEPTOR TYPE 2"/>
    <property type="match status" value="1"/>
</dbReference>
<dbReference type="AlphaFoldDB" id="G3VJB1"/>
<feature type="disulfide bond" evidence="9">
    <location>
        <begin position="385"/>
        <end position="412"/>
    </location>
</feature>
<dbReference type="FunCoup" id="G3VJB1">
    <property type="interactions" value="363"/>
</dbReference>
<feature type="disulfide bond" evidence="9">
    <location>
        <begin position="161"/>
        <end position="204"/>
    </location>
</feature>
<accession>G3VJB1</accession>
<feature type="disulfide bond" evidence="9">
    <location>
        <begin position="520"/>
        <end position="547"/>
    </location>
</feature>
<keyword evidence="2 9" id="KW-0768">Sushi</keyword>
<feature type="domain" description="Sushi" evidence="11">
    <location>
        <begin position="685"/>
        <end position="744"/>
    </location>
</feature>
<keyword evidence="7 9" id="KW-1015">Disulfide bond</keyword>
<feature type="domain" description="Sushi" evidence="11">
    <location>
        <begin position="100"/>
        <end position="159"/>
    </location>
</feature>
<evidence type="ECO:0000256" key="9">
    <source>
        <dbReference type="PROSITE-ProRule" id="PRU00302"/>
    </source>
</evidence>
<reference evidence="12" key="3">
    <citation type="submission" date="2025-09" db="UniProtKB">
        <authorList>
            <consortium name="Ensembl"/>
        </authorList>
    </citation>
    <scope>IDENTIFICATION</scope>
</reference>
<feature type="disulfide bond" evidence="9">
    <location>
        <begin position="746"/>
        <end position="789"/>
    </location>
</feature>
<dbReference type="GeneTree" id="ENSGT00940000161110"/>
<feature type="domain" description="Sushi" evidence="11">
    <location>
        <begin position="880"/>
        <end position="939"/>
    </location>
</feature>
<feature type="disulfide bond" evidence="9">
    <location>
        <begin position="715"/>
        <end position="742"/>
    </location>
</feature>
<feature type="domain" description="Sushi" evidence="11">
    <location>
        <begin position="610"/>
        <end position="680"/>
    </location>
</feature>
<evidence type="ECO:0000313" key="12">
    <source>
        <dbReference type="Ensembl" id="ENSSHAP00000003266.2"/>
    </source>
</evidence>
<dbReference type="FunFam" id="2.10.70.10:FF:000014">
    <property type="entry name" value="Membrane cofactor protein"/>
    <property type="match status" value="5"/>
</dbReference>
<feature type="domain" description="Sushi" evidence="11">
    <location>
        <begin position="745"/>
        <end position="804"/>
    </location>
</feature>
<evidence type="ECO:0000256" key="2">
    <source>
        <dbReference type="ARBA" id="ARBA00022659"/>
    </source>
</evidence>
<reference evidence="12" key="2">
    <citation type="submission" date="2025-08" db="UniProtKB">
        <authorList>
            <consortium name="Ensembl"/>
        </authorList>
    </citation>
    <scope>IDENTIFICATION</scope>
</reference>
<evidence type="ECO:0000256" key="10">
    <source>
        <dbReference type="SAM" id="Phobius"/>
    </source>
</evidence>
<evidence type="ECO:0000256" key="7">
    <source>
        <dbReference type="ARBA" id="ARBA00023157"/>
    </source>
</evidence>
<feature type="domain" description="Sushi" evidence="11">
    <location>
        <begin position="1"/>
        <end position="24"/>
    </location>
</feature>
<dbReference type="InterPro" id="IPR035976">
    <property type="entry name" value="Sushi/SCR/CCP_sf"/>
</dbReference>
<keyword evidence="3" id="KW-0732">Signal</keyword>
<keyword evidence="6" id="KW-0180">Complement pathway</keyword>
<comment type="caution">
    <text evidence="9">Lacks conserved residue(s) required for the propagation of feature annotation.</text>
</comment>
<evidence type="ECO:0000259" key="11">
    <source>
        <dbReference type="PROSITE" id="PS50923"/>
    </source>
</evidence>
<feature type="disulfide bond" evidence="9">
    <location>
        <begin position="910"/>
        <end position="937"/>
    </location>
</feature>
<dbReference type="Pfam" id="PF00084">
    <property type="entry name" value="Sushi"/>
    <property type="match status" value="15"/>
</dbReference>
<evidence type="ECO:0000256" key="1">
    <source>
        <dbReference type="ARBA" id="ARBA00022588"/>
    </source>
</evidence>
<keyword evidence="10" id="KW-0812">Transmembrane</keyword>
<keyword evidence="10" id="KW-0472">Membrane</keyword>
<feature type="disulfide bond" evidence="9">
    <location>
        <begin position="190"/>
        <end position="217"/>
    </location>
</feature>
<keyword evidence="4" id="KW-0677">Repeat</keyword>
<feature type="domain" description="Sushi" evidence="11">
    <location>
        <begin position="25"/>
        <end position="95"/>
    </location>
</feature>
<feature type="domain" description="Sushi" evidence="11">
    <location>
        <begin position="415"/>
        <end position="485"/>
    </location>
</feature>
<dbReference type="Proteomes" id="UP000007648">
    <property type="component" value="Unassembled WGS sequence"/>
</dbReference>
<name>G3VJB1_SARHA</name>
<dbReference type="GO" id="GO:0045087">
    <property type="term" value="P:innate immune response"/>
    <property type="evidence" value="ECO:0007669"/>
    <property type="project" value="UniProtKB-KW"/>
</dbReference>
<feature type="domain" description="Sushi" evidence="11">
    <location>
        <begin position="549"/>
        <end position="609"/>
    </location>
</feature>
<evidence type="ECO:0000256" key="3">
    <source>
        <dbReference type="ARBA" id="ARBA00022729"/>
    </source>
</evidence>
<dbReference type="InParanoid" id="G3VJB1"/>